<evidence type="ECO:0000259" key="1">
    <source>
        <dbReference type="PROSITE" id="PS51819"/>
    </source>
</evidence>
<comment type="caution">
    <text evidence="3">The sequence shown here is derived from an EMBL/GenBank/DDBJ whole genome shotgun (WGS) entry which is preliminary data.</text>
</comment>
<keyword evidence="4" id="KW-1185">Reference proteome</keyword>
<evidence type="ECO:0000313" key="4">
    <source>
        <dbReference type="Proteomes" id="UP000179454"/>
    </source>
</evidence>
<gene>
    <name evidence="3" type="ORF">BBK91_003490</name>
    <name evidence="2" type="ORF">BBL17_005970</name>
</gene>
<dbReference type="InterPro" id="IPR004360">
    <property type="entry name" value="Glyas_Fos-R_dOase_dom"/>
</dbReference>
<proteinExistence type="predicted"/>
<keyword evidence="3" id="KW-0223">Dioxygenase</keyword>
<feature type="domain" description="VOC" evidence="1">
    <location>
        <begin position="25"/>
        <end position="139"/>
    </location>
</feature>
<dbReference type="Proteomes" id="UP000179454">
    <property type="component" value="Unassembled WGS sequence"/>
</dbReference>
<dbReference type="PROSITE" id="PS51819">
    <property type="entry name" value="VOC"/>
    <property type="match status" value="1"/>
</dbReference>
<reference evidence="4 5" key="1">
    <citation type="submission" date="2019-11" db="EMBL/GenBank/DDBJ databases">
        <title>Whole-genome sequencing of Allorhizobium vitis.</title>
        <authorList>
            <person name="Gan H.M."/>
            <person name="Savka M.A."/>
        </authorList>
    </citation>
    <scope>NUCLEOTIDE SEQUENCE [LARGE SCALE GENOMIC DNA]</scope>
    <source>
        <strain evidence="3 5">RF2/1</strain>
        <strain evidence="2 4">T1/7</strain>
    </source>
</reference>
<protein>
    <submittedName>
        <fullName evidence="3">Ring-cleaving dioxygenase</fullName>
    </submittedName>
</protein>
<dbReference type="InterPro" id="IPR029068">
    <property type="entry name" value="Glyas_Bleomycin-R_OHBP_Dase"/>
</dbReference>
<sequence length="197" mass="23035">MVFDIGNIVLLSKMSFREVGMQQVSISHVGLFVHDLALMREYYINVLGFIVTDEVPGRMCFLSRNIEEHHQVALFAGRTADTPQVQQLSFKLDTLEEVREVHRRLVDAGTKEMRCVSHGIAWSIYFPDPEGNRLEYFTDTEWYVKQPCADPVDFTLPADEIYRISEATNRAHEDFQPLHEWRDRFNEKLKQKILETQ</sequence>
<keyword evidence="3" id="KW-0560">Oxidoreductase</keyword>
<dbReference type="Pfam" id="PF00903">
    <property type="entry name" value="Glyoxalase"/>
    <property type="match status" value="1"/>
</dbReference>
<dbReference type="RefSeq" id="WP_139191350.1">
    <property type="nucleotide sequence ID" value="NZ_MBFA02000002.1"/>
</dbReference>
<name>A0ABD6H3L1_AGRVI</name>
<dbReference type="EMBL" id="MBFA02000002">
    <property type="protein sequence ID" value="MUP08932.1"/>
    <property type="molecule type" value="Genomic_DNA"/>
</dbReference>
<dbReference type="Proteomes" id="UP000179536">
    <property type="component" value="Unassembled WGS sequence"/>
</dbReference>
<evidence type="ECO:0000313" key="5">
    <source>
        <dbReference type="Proteomes" id="UP000179536"/>
    </source>
</evidence>
<dbReference type="InterPro" id="IPR037523">
    <property type="entry name" value="VOC_core"/>
</dbReference>
<dbReference type="GO" id="GO:0051213">
    <property type="term" value="F:dioxygenase activity"/>
    <property type="evidence" value="ECO:0007669"/>
    <property type="project" value="UniProtKB-KW"/>
</dbReference>
<evidence type="ECO:0000313" key="3">
    <source>
        <dbReference type="EMBL" id="MUP08932.1"/>
    </source>
</evidence>
<accession>A0ABD6H3L1</accession>
<dbReference type="SUPFAM" id="SSF54593">
    <property type="entry name" value="Glyoxalase/Bleomycin resistance protein/Dihydroxybiphenyl dioxygenase"/>
    <property type="match status" value="1"/>
</dbReference>
<dbReference type="EMBL" id="MBFE02000003">
    <property type="protein sequence ID" value="MUO41328.1"/>
    <property type="molecule type" value="Genomic_DNA"/>
</dbReference>
<organism evidence="3 5">
    <name type="scientific">Agrobacterium vitis</name>
    <name type="common">Rhizobium vitis</name>
    <dbReference type="NCBI Taxonomy" id="373"/>
    <lineage>
        <taxon>Bacteria</taxon>
        <taxon>Pseudomonadati</taxon>
        <taxon>Pseudomonadota</taxon>
        <taxon>Alphaproteobacteria</taxon>
        <taxon>Hyphomicrobiales</taxon>
        <taxon>Rhizobiaceae</taxon>
        <taxon>Rhizobium/Agrobacterium group</taxon>
        <taxon>Agrobacterium</taxon>
    </lineage>
</organism>
<dbReference type="Gene3D" id="3.10.180.10">
    <property type="entry name" value="2,3-Dihydroxybiphenyl 1,2-Dioxygenase, domain 1"/>
    <property type="match status" value="1"/>
</dbReference>
<dbReference type="AlphaFoldDB" id="A0ABD6H3L1"/>
<evidence type="ECO:0000313" key="2">
    <source>
        <dbReference type="EMBL" id="MUO41328.1"/>
    </source>
</evidence>